<dbReference type="FunFam" id="3.30.160.60:FF:001906">
    <property type="entry name" value="zinc finger protein 425"/>
    <property type="match status" value="1"/>
</dbReference>
<accession>A0A671WYQ1</accession>
<sequence>MSKVQMLSLLVKQRLTAAAEEISGLFEGRIAEYEEELCRSQEENERQRKLLDAVLQPQVQLHRTDVRRSVIKDEVPPEQQECSSSLDQEEPELPHIKEEQEELWTNQEEADLTKVTFTPVPVKSDDDDDEEKPLSSQLHQRQSEQLETEAGGEDCGGPDSDQHLHPETEDETEDSSEPETEVSDVDWEETRKPQSDLNSQINNEVTVSVGSSSDKEDCGNRGGQKSKMMIHTRSHVREKPFPCSECGNTFKRKYHLTQHMVVHSGEKPFSCSECGKRFKRKPDLTYHMAFHSGERPFSCSECGNTFKRKYHLTQHMVIHSGEKPFSCSECGKRFIQKGNLTSHMAVHSREKPFSCSECGTRFKRNRHLKRHMTCHTGETV</sequence>
<evidence type="ECO:0000256" key="3">
    <source>
        <dbReference type="ARBA" id="ARBA00006991"/>
    </source>
</evidence>
<feature type="compositionally biased region" description="Polar residues" evidence="13">
    <location>
        <begin position="134"/>
        <end position="145"/>
    </location>
</feature>
<feature type="compositionally biased region" description="Polar residues" evidence="13">
    <location>
        <begin position="195"/>
        <end position="212"/>
    </location>
</feature>
<comment type="function">
    <text evidence="1">May be involved in transcriptional regulation.</text>
</comment>
<dbReference type="InterPro" id="IPR036236">
    <property type="entry name" value="Znf_C2H2_sf"/>
</dbReference>
<feature type="domain" description="C2H2-type" evidence="14">
    <location>
        <begin position="269"/>
        <end position="296"/>
    </location>
</feature>
<reference evidence="15" key="2">
    <citation type="submission" date="2025-09" db="UniProtKB">
        <authorList>
            <consortium name="Ensembl"/>
        </authorList>
    </citation>
    <scope>IDENTIFICATION</scope>
</reference>
<evidence type="ECO:0000259" key="14">
    <source>
        <dbReference type="PROSITE" id="PS50157"/>
    </source>
</evidence>
<feature type="domain" description="C2H2-type" evidence="14">
    <location>
        <begin position="353"/>
        <end position="380"/>
    </location>
</feature>
<keyword evidence="16" id="KW-1185">Reference proteome</keyword>
<dbReference type="AlphaFoldDB" id="A0A671WYQ1"/>
<feature type="domain" description="C2H2-type" evidence="14">
    <location>
        <begin position="297"/>
        <end position="324"/>
    </location>
</feature>
<name>A0A671WYQ1_SPAAU</name>
<keyword evidence="7" id="KW-0862">Zinc</keyword>
<dbReference type="PROSITE" id="PS50157">
    <property type="entry name" value="ZINC_FINGER_C2H2_2"/>
    <property type="match status" value="5"/>
</dbReference>
<feature type="domain" description="C2H2-type" evidence="14">
    <location>
        <begin position="325"/>
        <end position="352"/>
    </location>
</feature>
<evidence type="ECO:0000313" key="15">
    <source>
        <dbReference type="Ensembl" id="ENSSAUP00010043191.1"/>
    </source>
</evidence>
<dbReference type="Proteomes" id="UP000472265">
    <property type="component" value="Unassembled WGS sequence"/>
</dbReference>
<dbReference type="PROSITE" id="PS00028">
    <property type="entry name" value="ZINC_FINGER_C2H2_1"/>
    <property type="match status" value="5"/>
</dbReference>
<proteinExistence type="inferred from homology"/>
<dbReference type="GO" id="GO:0005634">
    <property type="term" value="C:nucleus"/>
    <property type="evidence" value="ECO:0007669"/>
    <property type="project" value="UniProtKB-SubCell"/>
</dbReference>
<gene>
    <name evidence="15" type="primary">LOC115578271</name>
</gene>
<organism evidence="15 16">
    <name type="scientific">Sparus aurata</name>
    <name type="common">Gilthead sea bream</name>
    <dbReference type="NCBI Taxonomy" id="8175"/>
    <lineage>
        <taxon>Eukaryota</taxon>
        <taxon>Metazoa</taxon>
        <taxon>Chordata</taxon>
        <taxon>Craniata</taxon>
        <taxon>Vertebrata</taxon>
        <taxon>Euteleostomi</taxon>
        <taxon>Actinopterygii</taxon>
        <taxon>Neopterygii</taxon>
        <taxon>Teleostei</taxon>
        <taxon>Neoteleostei</taxon>
        <taxon>Acanthomorphata</taxon>
        <taxon>Eupercaria</taxon>
        <taxon>Spariformes</taxon>
        <taxon>Sparidae</taxon>
        <taxon>Sparus</taxon>
    </lineage>
</organism>
<dbReference type="Pfam" id="PF00096">
    <property type="entry name" value="zf-C2H2"/>
    <property type="match status" value="5"/>
</dbReference>
<evidence type="ECO:0000256" key="13">
    <source>
        <dbReference type="SAM" id="MobiDB-lite"/>
    </source>
</evidence>
<reference evidence="15" key="1">
    <citation type="submission" date="2025-08" db="UniProtKB">
        <authorList>
            <consortium name="Ensembl"/>
        </authorList>
    </citation>
    <scope>IDENTIFICATION</scope>
</reference>
<comment type="subcellular location">
    <subcellularLocation>
        <location evidence="2">Nucleus</location>
    </subcellularLocation>
</comment>
<feature type="domain" description="C2H2-type" evidence="14">
    <location>
        <begin position="241"/>
        <end position="268"/>
    </location>
</feature>
<dbReference type="SMART" id="SM00355">
    <property type="entry name" value="ZnF_C2H2"/>
    <property type="match status" value="5"/>
</dbReference>
<dbReference type="GO" id="GO:0032502">
    <property type="term" value="P:developmental process"/>
    <property type="evidence" value="ECO:0007669"/>
    <property type="project" value="UniProtKB-ARBA"/>
</dbReference>
<dbReference type="FunFam" id="3.30.160.60:FF:001249">
    <property type="entry name" value="CTCF"/>
    <property type="match status" value="1"/>
</dbReference>
<evidence type="ECO:0000256" key="10">
    <source>
        <dbReference type="ARBA" id="ARBA00023163"/>
    </source>
</evidence>
<dbReference type="Ensembl" id="ENSSAUT00010045464.1">
    <property type="protein sequence ID" value="ENSSAUP00010043191.1"/>
    <property type="gene ID" value="ENSSAUG00010018145.1"/>
</dbReference>
<evidence type="ECO:0000256" key="2">
    <source>
        <dbReference type="ARBA" id="ARBA00004123"/>
    </source>
</evidence>
<dbReference type="PANTHER" id="PTHR24394:SF48">
    <property type="entry name" value="ZINC FINGER PROTEIN 771"/>
    <property type="match status" value="1"/>
</dbReference>
<comment type="similarity">
    <text evidence="3">Belongs to the krueppel C2H2-type zinc-finger protein family.</text>
</comment>
<evidence type="ECO:0000256" key="5">
    <source>
        <dbReference type="ARBA" id="ARBA00022737"/>
    </source>
</evidence>
<dbReference type="FunFam" id="3.30.160.60:FF:000478">
    <property type="entry name" value="Zinc finger protein 133"/>
    <property type="match status" value="1"/>
</dbReference>
<evidence type="ECO:0000256" key="6">
    <source>
        <dbReference type="ARBA" id="ARBA00022771"/>
    </source>
</evidence>
<dbReference type="GO" id="GO:0003677">
    <property type="term" value="F:DNA binding"/>
    <property type="evidence" value="ECO:0007669"/>
    <property type="project" value="UniProtKB-KW"/>
</dbReference>
<feature type="region of interest" description="Disordered" evidence="13">
    <location>
        <begin position="69"/>
        <end position="226"/>
    </location>
</feature>
<dbReference type="Gene3D" id="3.30.160.60">
    <property type="entry name" value="Classic Zinc Finger"/>
    <property type="match status" value="5"/>
</dbReference>
<keyword evidence="6 12" id="KW-0863">Zinc-finger</keyword>
<keyword evidence="9" id="KW-0238">DNA-binding</keyword>
<dbReference type="InterPro" id="IPR013087">
    <property type="entry name" value="Znf_C2H2_type"/>
</dbReference>
<evidence type="ECO:0000256" key="1">
    <source>
        <dbReference type="ARBA" id="ARBA00003767"/>
    </source>
</evidence>
<dbReference type="GO" id="GO:0008270">
    <property type="term" value="F:zinc ion binding"/>
    <property type="evidence" value="ECO:0007669"/>
    <property type="project" value="UniProtKB-KW"/>
</dbReference>
<dbReference type="PANTHER" id="PTHR24394">
    <property type="entry name" value="ZINC FINGER PROTEIN"/>
    <property type="match status" value="1"/>
</dbReference>
<dbReference type="SUPFAM" id="SSF57667">
    <property type="entry name" value="beta-beta-alpha zinc fingers"/>
    <property type="match status" value="3"/>
</dbReference>
<evidence type="ECO:0000256" key="8">
    <source>
        <dbReference type="ARBA" id="ARBA00023015"/>
    </source>
</evidence>
<keyword evidence="4" id="KW-0479">Metal-binding</keyword>
<evidence type="ECO:0000256" key="7">
    <source>
        <dbReference type="ARBA" id="ARBA00022833"/>
    </source>
</evidence>
<evidence type="ECO:0000256" key="9">
    <source>
        <dbReference type="ARBA" id="ARBA00023125"/>
    </source>
</evidence>
<evidence type="ECO:0000256" key="12">
    <source>
        <dbReference type="PROSITE-ProRule" id="PRU00042"/>
    </source>
</evidence>
<dbReference type="FunFam" id="3.30.160.60:FF:000202">
    <property type="entry name" value="Zinc finger protein 574"/>
    <property type="match status" value="1"/>
</dbReference>
<keyword evidence="5" id="KW-0677">Repeat</keyword>
<evidence type="ECO:0000256" key="11">
    <source>
        <dbReference type="ARBA" id="ARBA00023242"/>
    </source>
</evidence>
<feature type="compositionally biased region" description="Acidic residues" evidence="13">
    <location>
        <begin position="168"/>
        <end position="187"/>
    </location>
</feature>
<keyword evidence="11" id="KW-0539">Nucleus</keyword>
<dbReference type="FunFam" id="3.30.160.60:FF:000966">
    <property type="entry name" value="ZFP90 zinc finger protein"/>
    <property type="match status" value="1"/>
</dbReference>
<dbReference type="GO" id="GO:0000981">
    <property type="term" value="F:DNA-binding transcription factor activity, RNA polymerase II-specific"/>
    <property type="evidence" value="ECO:0007669"/>
    <property type="project" value="TreeGrafter"/>
</dbReference>
<protein>
    <submittedName>
        <fullName evidence="15">Zinc finger protein 501-like</fullName>
    </submittedName>
</protein>
<keyword evidence="10" id="KW-0804">Transcription</keyword>
<keyword evidence="8" id="KW-0805">Transcription regulation</keyword>
<evidence type="ECO:0000256" key="4">
    <source>
        <dbReference type="ARBA" id="ARBA00022723"/>
    </source>
</evidence>
<evidence type="ECO:0000313" key="16">
    <source>
        <dbReference type="Proteomes" id="UP000472265"/>
    </source>
</evidence>
<dbReference type="GeneTree" id="ENSGT00950000182774"/>